<evidence type="ECO:0000313" key="2">
    <source>
        <dbReference type="EnsemblPlants" id="ORGLA10G0133900.1"/>
    </source>
</evidence>
<reference evidence="2" key="1">
    <citation type="submission" date="2015-06" db="UniProtKB">
        <authorList>
            <consortium name="EnsemblPlants"/>
        </authorList>
    </citation>
    <scope>IDENTIFICATION</scope>
</reference>
<evidence type="ECO:0000256" key="1">
    <source>
        <dbReference type="SAM" id="Phobius"/>
    </source>
</evidence>
<reference evidence="2 3" key="2">
    <citation type="submission" date="2018-04" db="EMBL/GenBank/DDBJ databases">
        <title>OglaRS2 (Oryza glaberrima Reference Sequence Version 2).</title>
        <authorList>
            <person name="Zhang J."/>
            <person name="Kudrna D."/>
            <person name="Lee S."/>
            <person name="Talag J."/>
            <person name="Rajasekar S."/>
            <person name="Wing R.A."/>
        </authorList>
    </citation>
    <scope>NUCLEOTIDE SEQUENCE [LARGE SCALE GENOMIC DNA]</scope>
    <source>
        <strain evidence="2 3">cv. IRGC 96717</strain>
    </source>
</reference>
<feature type="transmembrane region" description="Helical" evidence="1">
    <location>
        <begin position="32"/>
        <end position="51"/>
    </location>
</feature>
<sequence length="97" mass="10779">MTHVCIIHLEWRVRGTDMNKCGDSLASRNIKALPLVVGGHLYLVFAVCILCNGRMEQSAKSVLQAVVTNTACCCFANSQYQNNSFNTKTTLFFCPFL</sequence>
<keyword evidence="3" id="KW-1185">Reference proteome</keyword>
<dbReference type="HOGENOM" id="CLU_2350208_0_0_1"/>
<dbReference type="EnsemblPlants" id="ORGLA10G0133900.1">
    <property type="protein sequence ID" value="ORGLA10G0133900.1"/>
    <property type="gene ID" value="ORGLA10G0133900"/>
</dbReference>
<proteinExistence type="predicted"/>
<evidence type="ECO:0000313" key="3">
    <source>
        <dbReference type="Proteomes" id="UP000007306"/>
    </source>
</evidence>
<accession>I1QVV6</accession>
<dbReference type="Proteomes" id="UP000007306">
    <property type="component" value="Chromosome 10"/>
</dbReference>
<keyword evidence="1" id="KW-1133">Transmembrane helix</keyword>
<protein>
    <submittedName>
        <fullName evidence="2">Uncharacterized protein</fullName>
    </submittedName>
</protein>
<dbReference type="Gramene" id="ORGLA10G0133900.1">
    <property type="protein sequence ID" value="ORGLA10G0133900.1"/>
    <property type="gene ID" value="ORGLA10G0133900"/>
</dbReference>
<keyword evidence="1" id="KW-0472">Membrane</keyword>
<name>I1QVV6_ORYGL</name>
<dbReference type="AlphaFoldDB" id="I1QVV6"/>
<keyword evidence="1" id="KW-0812">Transmembrane</keyword>
<organism evidence="2 3">
    <name type="scientific">Oryza glaberrima</name>
    <name type="common">African rice</name>
    <dbReference type="NCBI Taxonomy" id="4538"/>
    <lineage>
        <taxon>Eukaryota</taxon>
        <taxon>Viridiplantae</taxon>
        <taxon>Streptophyta</taxon>
        <taxon>Embryophyta</taxon>
        <taxon>Tracheophyta</taxon>
        <taxon>Spermatophyta</taxon>
        <taxon>Magnoliopsida</taxon>
        <taxon>Liliopsida</taxon>
        <taxon>Poales</taxon>
        <taxon>Poaceae</taxon>
        <taxon>BOP clade</taxon>
        <taxon>Oryzoideae</taxon>
        <taxon>Oryzeae</taxon>
        <taxon>Oryzinae</taxon>
        <taxon>Oryza</taxon>
    </lineage>
</organism>